<evidence type="ECO:0000256" key="3">
    <source>
        <dbReference type="ARBA" id="ARBA00060872"/>
    </source>
</evidence>
<evidence type="ECO:0000256" key="2">
    <source>
        <dbReference type="ARBA" id="ARBA00023034"/>
    </source>
</evidence>
<dbReference type="Pfam" id="PF16892">
    <property type="entry name" value="CHS5_N"/>
    <property type="match status" value="1"/>
</dbReference>
<dbReference type="SUPFAM" id="SSF49265">
    <property type="entry name" value="Fibronectin type III"/>
    <property type="match status" value="1"/>
</dbReference>
<dbReference type="Gene3D" id="6.20.120.50">
    <property type="match status" value="1"/>
</dbReference>
<dbReference type="InterPro" id="IPR013783">
    <property type="entry name" value="Ig-like_fold"/>
</dbReference>
<keyword evidence="9" id="KW-1185">Reference proteome</keyword>
<dbReference type="InterPro" id="IPR036116">
    <property type="entry name" value="FN3_sf"/>
</dbReference>
<dbReference type="FunFam" id="3.40.50.10190:FF:000077">
    <property type="entry name" value="Chitin biosynthesis protein CHS5"/>
    <property type="match status" value="1"/>
</dbReference>
<dbReference type="PANTHER" id="PTHR47351:SF1">
    <property type="entry name" value="CHITIN BIOSYNTHESIS PROTEIN CHS5"/>
    <property type="match status" value="1"/>
</dbReference>
<dbReference type="InterPro" id="IPR052827">
    <property type="entry name" value="CHS_Export/Cell_Fusion_Reg"/>
</dbReference>
<dbReference type="Gene3D" id="3.40.50.10190">
    <property type="entry name" value="BRCT domain"/>
    <property type="match status" value="1"/>
</dbReference>
<proteinExistence type="inferred from homology"/>
<dbReference type="GO" id="GO:0005802">
    <property type="term" value="C:trans-Golgi network"/>
    <property type="evidence" value="ECO:0007669"/>
    <property type="project" value="TreeGrafter"/>
</dbReference>
<evidence type="ECO:0000256" key="5">
    <source>
        <dbReference type="SAM" id="MobiDB-lite"/>
    </source>
</evidence>
<dbReference type="AlphaFoldDB" id="A0A0A8L4A6"/>
<dbReference type="Gene3D" id="2.60.40.10">
    <property type="entry name" value="Immunoglobulins"/>
    <property type="match status" value="1"/>
</dbReference>
<evidence type="ECO:0000256" key="1">
    <source>
        <dbReference type="ARBA" id="ARBA00004555"/>
    </source>
</evidence>
<comment type="caution">
    <text evidence="8">The sequence shown here is derived from an EMBL/GenBank/DDBJ whole genome shotgun (WGS) entry which is preliminary data.</text>
</comment>
<comment type="subcellular location">
    <subcellularLocation>
        <location evidence="1">Golgi apparatus</location>
    </subcellularLocation>
</comment>
<evidence type="ECO:0000256" key="4">
    <source>
        <dbReference type="ARBA" id="ARBA00071189"/>
    </source>
</evidence>
<dbReference type="GO" id="GO:0006893">
    <property type="term" value="P:Golgi to plasma membrane transport"/>
    <property type="evidence" value="ECO:0007669"/>
    <property type="project" value="TreeGrafter"/>
</dbReference>
<evidence type="ECO:0000259" key="7">
    <source>
        <dbReference type="PROSITE" id="PS50853"/>
    </source>
</evidence>
<dbReference type="SUPFAM" id="SSF52113">
    <property type="entry name" value="BRCT domain"/>
    <property type="match status" value="1"/>
</dbReference>
<dbReference type="InterPro" id="IPR031669">
    <property type="entry name" value="Fn3_2"/>
</dbReference>
<dbReference type="GO" id="GO:0000747">
    <property type="term" value="P:conjugation with cellular fusion"/>
    <property type="evidence" value="ECO:0007669"/>
    <property type="project" value="TreeGrafter"/>
</dbReference>
<dbReference type="InterPro" id="IPR001357">
    <property type="entry name" value="BRCT_dom"/>
</dbReference>
<dbReference type="InterPro" id="IPR003961">
    <property type="entry name" value="FN3_dom"/>
</dbReference>
<feature type="domain" description="Fibronectin type-III" evidence="7">
    <location>
        <begin position="77"/>
        <end position="175"/>
    </location>
</feature>
<name>A0A0A8L4A6_9SACH</name>
<dbReference type="InterPro" id="IPR036420">
    <property type="entry name" value="BRCT_dom_sf"/>
</dbReference>
<feature type="compositionally biased region" description="Low complexity" evidence="5">
    <location>
        <begin position="455"/>
        <end position="465"/>
    </location>
</feature>
<evidence type="ECO:0000313" key="9">
    <source>
        <dbReference type="Proteomes" id="UP000031516"/>
    </source>
</evidence>
<comment type="similarity">
    <text evidence="3">Belongs to the CHS5 family.</text>
</comment>
<dbReference type="PROSITE" id="PS50172">
    <property type="entry name" value="BRCT"/>
    <property type="match status" value="1"/>
</dbReference>
<evidence type="ECO:0000313" key="8">
    <source>
        <dbReference type="EMBL" id="CDO92959.1"/>
    </source>
</evidence>
<feature type="region of interest" description="Disordered" evidence="5">
    <location>
        <begin position="410"/>
        <end position="476"/>
    </location>
</feature>
<dbReference type="Pfam" id="PF16893">
    <property type="entry name" value="fn3_2"/>
    <property type="match status" value="1"/>
</dbReference>
<dbReference type="Proteomes" id="UP000031516">
    <property type="component" value="Unassembled WGS sequence"/>
</dbReference>
<evidence type="ECO:0000259" key="6">
    <source>
        <dbReference type="PROSITE" id="PS50172"/>
    </source>
</evidence>
<dbReference type="InterPro" id="IPR031673">
    <property type="entry name" value="Chs5_N"/>
</dbReference>
<dbReference type="PANTHER" id="PTHR47351">
    <property type="entry name" value="CHITIN BIOSYNTHESIS PROTEIN CHS5"/>
    <property type="match status" value="1"/>
</dbReference>
<accession>A0A0A8L4A6</accession>
<dbReference type="PROSITE" id="PS50853">
    <property type="entry name" value="FN3"/>
    <property type="match status" value="1"/>
</dbReference>
<sequence>MVEVSLTVGKVDASLAILTTADHYVIEFPTVLLPESVEAGSVVTINVEQDIEQEKKQKEKFQSVQEQILAKYGSDGPKQPVLQLANATQTSCVIRWNPIHLGSSQLKSLILYKQGNRQQVIAPGSQHDSLGDNSLKISGLSVDVEYEFKLLLNTSSGKFWSNSLRVHTHKMTDMSGITVCVGPKTDLGGHVSIDQIKSSLEKIGAKPLQDHVTLETTHFIATHLPDEESFRTDEELARASDNNIPIVRPEWIRACELEKRIVGVRDFYLDSDPSNLSNYRFTEASVAGSLSRQTIEEEAVQEEAVQEEAVPEEAVPEEAVPEDTVPEDTVPEDKVPEEAVQEEAVPEDTVPEDTAPEDTVPEDTVPEDTVLNGASSKEVVQEDALLEETAQVELEPAVIEEISLEEPVLKEVALEEPTSTATLEAPAPEDSTELDGNSAQPQTEETSPEAEDVTKNSSAGTSNSSSKKRTRRRKRVRNEIYPHEIYTIL</sequence>
<keyword evidence="2" id="KW-0333">Golgi apparatus</keyword>
<feature type="compositionally biased region" description="Basic residues" evidence="5">
    <location>
        <begin position="466"/>
        <end position="476"/>
    </location>
</feature>
<dbReference type="Pfam" id="PF00533">
    <property type="entry name" value="BRCT"/>
    <property type="match status" value="1"/>
</dbReference>
<feature type="compositionally biased region" description="Acidic residues" evidence="5">
    <location>
        <begin position="339"/>
        <end position="366"/>
    </location>
</feature>
<gene>
    <name evidence="8" type="ORF">KLDO_g1267</name>
</gene>
<feature type="region of interest" description="Disordered" evidence="5">
    <location>
        <begin position="293"/>
        <end position="372"/>
    </location>
</feature>
<dbReference type="SMART" id="SM00292">
    <property type="entry name" value="BRCT"/>
    <property type="match status" value="1"/>
</dbReference>
<feature type="domain" description="BRCT" evidence="6">
    <location>
        <begin position="169"/>
        <end position="269"/>
    </location>
</feature>
<dbReference type="GO" id="GO:0046983">
    <property type="term" value="F:protein dimerization activity"/>
    <property type="evidence" value="ECO:0007669"/>
    <property type="project" value="InterPro"/>
</dbReference>
<reference evidence="8 9" key="1">
    <citation type="submission" date="2014-03" db="EMBL/GenBank/DDBJ databases">
        <title>The genome of Kluyveromyces dobzhanskii.</title>
        <authorList>
            <person name="Nystedt B."/>
            <person name="Astrom S."/>
        </authorList>
    </citation>
    <scope>NUCLEOTIDE SEQUENCE [LARGE SCALE GENOMIC DNA]</scope>
    <source>
        <strain evidence="8 9">CBS 2104</strain>
    </source>
</reference>
<dbReference type="GO" id="GO:0034044">
    <property type="term" value="C:exomer complex"/>
    <property type="evidence" value="ECO:0007669"/>
    <property type="project" value="TreeGrafter"/>
</dbReference>
<dbReference type="EMBL" id="CCBQ010000019">
    <property type="protein sequence ID" value="CDO92959.1"/>
    <property type="molecule type" value="Genomic_DNA"/>
</dbReference>
<protein>
    <recommendedName>
        <fullName evidence="4">Chitin biosynthesis protein CHS5</fullName>
    </recommendedName>
</protein>
<organism evidence="8 9">
    <name type="scientific">Kluyveromyces dobzhanskii CBS 2104</name>
    <dbReference type="NCBI Taxonomy" id="1427455"/>
    <lineage>
        <taxon>Eukaryota</taxon>
        <taxon>Fungi</taxon>
        <taxon>Dikarya</taxon>
        <taxon>Ascomycota</taxon>
        <taxon>Saccharomycotina</taxon>
        <taxon>Saccharomycetes</taxon>
        <taxon>Saccharomycetales</taxon>
        <taxon>Saccharomycetaceae</taxon>
        <taxon>Kluyveromyces</taxon>
    </lineage>
</organism>
<dbReference type="CDD" id="cd13945">
    <property type="entry name" value="Chs5_N"/>
    <property type="match status" value="1"/>
</dbReference>
<feature type="compositionally biased region" description="Polar residues" evidence="5">
    <location>
        <begin position="434"/>
        <end position="445"/>
    </location>
</feature>
<feature type="compositionally biased region" description="Acidic residues" evidence="5">
    <location>
        <begin position="296"/>
        <end position="330"/>
    </location>
</feature>
<dbReference type="OrthoDB" id="245697at2759"/>